<organism evidence="1 2">
    <name type="scientific">Photobacterium rosenbergii</name>
    <dbReference type="NCBI Taxonomy" id="294936"/>
    <lineage>
        <taxon>Bacteria</taxon>
        <taxon>Pseudomonadati</taxon>
        <taxon>Pseudomonadota</taxon>
        <taxon>Gammaproteobacteria</taxon>
        <taxon>Vibrionales</taxon>
        <taxon>Vibrionaceae</taxon>
        <taxon>Photobacterium</taxon>
    </lineage>
</organism>
<dbReference type="AlphaFoldDB" id="A0A2T3N5M7"/>
<proteinExistence type="predicted"/>
<name>A0A2T3N5M7_9GAMM</name>
<protein>
    <submittedName>
        <fullName evidence="1">Uncharacterized protein</fullName>
    </submittedName>
</protein>
<evidence type="ECO:0000313" key="2">
    <source>
        <dbReference type="Proteomes" id="UP000241346"/>
    </source>
</evidence>
<comment type="caution">
    <text evidence="1">The sequence shown here is derived from an EMBL/GenBank/DDBJ whole genome shotgun (WGS) entry which is preliminary data.</text>
</comment>
<reference evidence="1 2" key="1">
    <citation type="submission" date="2018-03" db="EMBL/GenBank/DDBJ databases">
        <title>Whole genome sequencing of Histamine producing bacteria.</title>
        <authorList>
            <person name="Butler K."/>
        </authorList>
    </citation>
    <scope>NUCLEOTIDE SEQUENCE [LARGE SCALE GENOMIC DNA]</scope>
    <source>
        <strain evidence="1 2">DSM 19138</strain>
    </source>
</reference>
<evidence type="ECO:0000313" key="1">
    <source>
        <dbReference type="EMBL" id="PSW07753.1"/>
    </source>
</evidence>
<dbReference type="Proteomes" id="UP000241346">
    <property type="component" value="Unassembled WGS sequence"/>
</dbReference>
<gene>
    <name evidence="1" type="ORF">C9J01_25865</name>
</gene>
<sequence length="90" mass="10048">MTPTAWLFFVFIPFLRSFCHQLVKKVKKSIANSSSLPIMPPHQRSDGLLVSYSQIVDNLLVNGSVNFIANLGLTLSWKSLKLPALLEMTS</sequence>
<accession>A0A2T3N5M7</accession>
<dbReference type="EMBL" id="PYMB01000027">
    <property type="protein sequence ID" value="PSW07753.1"/>
    <property type="molecule type" value="Genomic_DNA"/>
</dbReference>